<dbReference type="GO" id="GO:0003979">
    <property type="term" value="F:UDP-glucose 6-dehydrogenase activity"/>
    <property type="evidence" value="ECO:0007669"/>
    <property type="project" value="UniProtKB-EC"/>
</dbReference>
<dbReference type="Proteomes" id="UP000028027">
    <property type="component" value="Unassembled WGS sequence"/>
</dbReference>
<dbReference type="Gene3D" id="3.40.50.720">
    <property type="entry name" value="NAD(P)-binding Rossmann-like Domain"/>
    <property type="match status" value="1"/>
</dbReference>
<dbReference type="AlphaFoldDB" id="A0A081S327"/>
<organism evidence="2 3">
    <name type="scientific">Marine Group I thaumarchaeote SCGC AAA799-E16</name>
    <dbReference type="NCBI Taxonomy" id="1502292"/>
    <lineage>
        <taxon>Archaea</taxon>
        <taxon>Nitrososphaerota</taxon>
        <taxon>Marine Group I</taxon>
    </lineage>
</organism>
<accession>A0A081S327</accession>
<evidence type="ECO:0000313" key="2">
    <source>
        <dbReference type="EMBL" id="KER05330.1"/>
    </source>
</evidence>
<dbReference type="GO" id="GO:0051287">
    <property type="term" value="F:NAD binding"/>
    <property type="evidence" value="ECO:0007669"/>
    <property type="project" value="InterPro"/>
</dbReference>
<dbReference type="EC" id="1.1.1.22" evidence="2"/>
<name>A0A081S327_9ARCH</name>
<protein>
    <submittedName>
        <fullName evidence="2">Putative UDP-glucose 6-dehydrogenase YtcA protein</fullName>
        <ecNumber evidence="2">1.1.1.22</ecNumber>
    </submittedName>
</protein>
<keyword evidence="2" id="KW-0560">Oxidoreductase</keyword>
<dbReference type="InterPro" id="IPR001732">
    <property type="entry name" value="UDP-Glc/GDP-Man_DH_N"/>
</dbReference>
<reference evidence="2 3" key="1">
    <citation type="submission" date="2014-06" db="EMBL/GenBank/DDBJ databases">
        <authorList>
            <person name="Ngugi D.K."/>
            <person name="Blom J."/>
            <person name="Alam I."/>
            <person name="Rashid M."/>
            <person name="Ba Alawi W."/>
            <person name="Zhang G."/>
            <person name="Hikmawan T."/>
            <person name="Guan Y."/>
            <person name="Antunes A."/>
            <person name="Siam R."/>
            <person name="Eldorry H."/>
            <person name="Bajic V."/>
            <person name="Stingl U."/>
        </authorList>
    </citation>
    <scope>NUCLEOTIDE SEQUENCE [LARGE SCALE GENOMIC DNA]</scope>
    <source>
        <strain evidence="2">SCGC AAA799-E16</strain>
    </source>
</reference>
<feature type="non-terminal residue" evidence="2">
    <location>
        <position position="125"/>
    </location>
</feature>
<dbReference type="InterPro" id="IPR036291">
    <property type="entry name" value="NAD(P)-bd_dom_sf"/>
</dbReference>
<evidence type="ECO:0000259" key="1">
    <source>
        <dbReference type="Pfam" id="PF03721"/>
    </source>
</evidence>
<dbReference type="PANTHER" id="PTHR43750:SF3">
    <property type="entry name" value="UDP-GLUCOSE 6-DEHYDROGENASE TUAD"/>
    <property type="match status" value="1"/>
</dbReference>
<dbReference type="EMBL" id="JNVL01000119">
    <property type="protein sequence ID" value="KER05330.1"/>
    <property type="molecule type" value="Genomic_DNA"/>
</dbReference>
<comment type="caution">
    <text evidence="2">The sequence shown here is derived from an EMBL/GenBank/DDBJ whole genome shotgun (WGS) entry which is preliminary data.</text>
</comment>
<keyword evidence="3" id="KW-1185">Reference proteome</keyword>
<gene>
    <name evidence="2" type="primary">ytcA</name>
    <name evidence="2" type="ORF">AAA799E16_02030</name>
</gene>
<feature type="domain" description="UDP-glucose/GDP-mannose dehydrogenase N-terminal" evidence="1">
    <location>
        <begin position="1"/>
        <end position="110"/>
    </location>
</feature>
<sequence>MKIAVIGLGFVGLSLATVLGSKNYKVVGIDTDIKKIQKIENGIIPFSEPELQNILKLSLNKRLKISSDFEEINDCDFIFISVGTPQSTDGSIDLTNIKLVSKIIGKHIQNTIENFAKEVAKSLDD</sequence>
<dbReference type="Pfam" id="PF03721">
    <property type="entry name" value="UDPG_MGDP_dh_N"/>
    <property type="match status" value="1"/>
</dbReference>
<dbReference type="PANTHER" id="PTHR43750">
    <property type="entry name" value="UDP-GLUCOSE 6-DEHYDROGENASE TUAD"/>
    <property type="match status" value="1"/>
</dbReference>
<proteinExistence type="predicted"/>
<dbReference type="SUPFAM" id="SSF51735">
    <property type="entry name" value="NAD(P)-binding Rossmann-fold domains"/>
    <property type="match status" value="1"/>
</dbReference>
<evidence type="ECO:0000313" key="3">
    <source>
        <dbReference type="Proteomes" id="UP000028027"/>
    </source>
</evidence>